<dbReference type="AlphaFoldDB" id="A0A1B6KGM4"/>
<gene>
    <name evidence="2" type="ORF">g.42350</name>
</gene>
<feature type="signal peptide" evidence="1">
    <location>
        <begin position="1"/>
        <end position="20"/>
    </location>
</feature>
<evidence type="ECO:0008006" key="3">
    <source>
        <dbReference type="Google" id="ProtNLM"/>
    </source>
</evidence>
<evidence type="ECO:0000256" key="1">
    <source>
        <dbReference type="SAM" id="SignalP"/>
    </source>
</evidence>
<evidence type="ECO:0000313" key="2">
    <source>
        <dbReference type="EMBL" id="JAT10569.1"/>
    </source>
</evidence>
<keyword evidence="1" id="KW-0732">Signal</keyword>
<organism evidence="2">
    <name type="scientific">Graphocephala atropunctata</name>
    <dbReference type="NCBI Taxonomy" id="36148"/>
    <lineage>
        <taxon>Eukaryota</taxon>
        <taxon>Metazoa</taxon>
        <taxon>Ecdysozoa</taxon>
        <taxon>Arthropoda</taxon>
        <taxon>Hexapoda</taxon>
        <taxon>Insecta</taxon>
        <taxon>Pterygota</taxon>
        <taxon>Neoptera</taxon>
        <taxon>Paraneoptera</taxon>
        <taxon>Hemiptera</taxon>
        <taxon>Auchenorrhyncha</taxon>
        <taxon>Membracoidea</taxon>
        <taxon>Cicadellidae</taxon>
        <taxon>Cicadellinae</taxon>
        <taxon>Cicadellini</taxon>
        <taxon>Graphocephala</taxon>
    </lineage>
</organism>
<name>A0A1B6KGM4_9HEMI</name>
<protein>
    <recommendedName>
        <fullName evidence="3">Lipid-binding serum glycoprotein N-terminal domain-containing protein</fullName>
    </recommendedName>
</protein>
<dbReference type="EMBL" id="GEBQ01029408">
    <property type="protein sequence ID" value="JAT10569.1"/>
    <property type="molecule type" value="Transcribed_RNA"/>
</dbReference>
<reference evidence="2" key="1">
    <citation type="submission" date="2015-11" db="EMBL/GenBank/DDBJ databases">
        <title>De novo transcriptome assembly of four potential Pierce s Disease insect vectors from Arizona vineyards.</title>
        <authorList>
            <person name="Tassone E.E."/>
        </authorList>
    </citation>
    <scope>NUCLEOTIDE SEQUENCE</scope>
</reference>
<accession>A0A1B6KGM4</accession>
<proteinExistence type="predicted"/>
<feature type="chain" id="PRO_5008586560" description="Lipid-binding serum glycoprotein N-terminal domain-containing protein" evidence="1">
    <location>
        <begin position="21"/>
        <end position="248"/>
    </location>
</feature>
<sequence>MQFVNVVVVVLLSLHQQVFGFLNVLRSENTVIQNSDAKDYQISEFNDYMKQVLSDEHRFDESSVINFPRTLKSDGYTLSEGKVERYRDPRKPHGFYDKVLFHQDEDEFFGVLQIHTPMLEFSHKFEFGNGGAPQTGKISMLVSHKPVQLQMDFGQKKDNLCIVDQSKNSLHYFFGDGLIVKPTVVSDSPSGKDAGEKLIEELKNTWVPELLKSLVKIKTDTIMNHVKKEMLNNPKKVIGLDRVCQNTQ</sequence>